<sequence length="399" mass="43959">MPRHIPDLVRQHDSWRYTKCINLQPSENILSPAVRKILGSDMAGRYTLRSNEFIDNGGAPNSYGGTRFMDEVEAEGAEIASRLFGAQTSLKPISGHIASLLLFASVCRKGDTVMSISSMDGGYDGYGSAFIPDIFSLKSIDLPFDRTRWNIDAEKAASAIRSNRPRLVILGQSFILFPYDVKAIHDACSDAGSILAYDASHVLGLVAGGVFQRPIQEGCDVLIGSTHKSFPGPQGGIFATNDEAIWKSFHRNTTWRIIDNAHWNRIAALAQAMYEMKKNGRNYAHRIQMNSAELGKQLSDIGLRCRFPELGYSKSHQLHLDPESVARTGTTFGGLSAKLEDNDIIVDTTGRIGTSEVSRLGMGRPEMKKIASLIGEALQGRNVRAKANKLRRSFVIHYI</sequence>
<dbReference type="InterPro" id="IPR049943">
    <property type="entry name" value="Ser_HO-MeTrfase-like"/>
</dbReference>
<comment type="caution">
    <text evidence="5">The sequence shown here is derived from an EMBL/GenBank/DDBJ whole genome shotgun (WGS) entry which is preliminary data.</text>
</comment>
<dbReference type="InterPro" id="IPR015424">
    <property type="entry name" value="PyrdxlP-dep_Trfase"/>
</dbReference>
<dbReference type="Pfam" id="PF00464">
    <property type="entry name" value="SHMT"/>
    <property type="match status" value="1"/>
</dbReference>
<evidence type="ECO:0000259" key="3">
    <source>
        <dbReference type="Pfam" id="PF00464"/>
    </source>
</evidence>
<feature type="domain" description="Serine hydroxymethyltransferase-like" evidence="3">
    <location>
        <begin position="11"/>
        <end position="304"/>
    </location>
</feature>
<evidence type="ECO:0000313" key="4">
    <source>
        <dbReference type="EMBL" id="MBX8631487.1"/>
    </source>
</evidence>
<comment type="cofactor">
    <cofactor evidence="1">
        <name>pyridoxal 5'-phosphate</name>
        <dbReference type="ChEBI" id="CHEBI:597326"/>
    </cofactor>
</comment>
<dbReference type="Gene3D" id="3.90.1150.10">
    <property type="entry name" value="Aspartate Aminotransferase, domain 1"/>
    <property type="match status" value="1"/>
</dbReference>
<dbReference type="EMBL" id="JAHEAC010000080">
    <property type="protein sequence ID" value="MBX8644620.1"/>
    <property type="molecule type" value="Genomic_DNA"/>
</dbReference>
<evidence type="ECO:0000256" key="1">
    <source>
        <dbReference type="ARBA" id="ARBA00001933"/>
    </source>
</evidence>
<dbReference type="InterPro" id="IPR039429">
    <property type="entry name" value="SHMT-like_dom"/>
</dbReference>
<organism evidence="5 6">
    <name type="scientific">Candidatus Sysuiplasma superficiale</name>
    <dbReference type="NCBI Taxonomy" id="2823368"/>
    <lineage>
        <taxon>Archaea</taxon>
        <taxon>Methanobacteriati</taxon>
        <taxon>Thermoplasmatota</taxon>
        <taxon>Thermoplasmata</taxon>
        <taxon>Candidatus Sysuiplasmatales</taxon>
        <taxon>Candidatus Sysuiplasmataceae</taxon>
        <taxon>Candidatus Sysuiplasma</taxon>
    </lineage>
</organism>
<name>A0A8J8CDR1_9ARCH</name>
<proteinExistence type="predicted"/>
<dbReference type="Gene3D" id="3.40.640.10">
    <property type="entry name" value="Type I PLP-dependent aspartate aminotransferase-like (Major domain)"/>
    <property type="match status" value="1"/>
</dbReference>
<dbReference type="PANTHER" id="PTHR11680:SF35">
    <property type="entry name" value="SERINE HYDROXYMETHYLTRANSFERASE 1"/>
    <property type="match status" value="1"/>
</dbReference>
<dbReference type="PANTHER" id="PTHR11680">
    <property type="entry name" value="SERINE HYDROXYMETHYLTRANSFERASE"/>
    <property type="match status" value="1"/>
</dbReference>
<evidence type="ECO:0000256" key="2">
    <source>
        <dbReference type="ARBA" id="ARBA00022898"/>
    </source>
</evidence>
<dbReference type="Proteomes" id="UP000750197">
    <property type="component" value="Unassembled WGS sequence"/>
</dbReference>
<dbReference type="GO" id="GO:0046653">
    <property type="term" value="P:tetrahydrofolate metabolic process"/>
    <property type="evidence" value="ECO:0007669"/>
    <property type="project" value="TreeGrafter"/>
</dbReference>
<dbReference type="Proteomes" id="UP000716004">
    <property type="component" value="Unassembled WGS sequence"/>
</dbReference>
<dbReference type="SUPFAM" id="SSF53383">
    <property type="entry name" value="PLP-dependent transferases"/>
    <property type="match status" value="1"/>
</dbReference>
<dbReference type="InterPro" id="IPR015422">
    <property type="entry name" value="PyrdxlP-dep_Trfase_small"/>
</dbReference>
<dbReference type="GO" id="GO:0019264">
    <property type="term" value="P:glycine biosynthetic process from serine"/>
    <property type="evidence" value="ECO:0007669"/>
    <property type="project" value="TreeGrafter"/>
</dbReference>
<dbReference type="InterPro" id="IPR015421">
    <property type="entry name" value="PyrdxlP-dep_Trfase_major"/>
</dbReference>
<accession>A0A8J8CDR1</accession>
<reference evidence="5" key="1">
    <citation type="submission" date="2021-05" db="EMBL/GenBank/DDBJ databases">
        <title>Genomic insights into ecological role and evolution of a novel Thermoplasmata order Candidatus Sysuiplasmatales.</title>
        <authorList>
            <person name="Yuan Y."/>
        </authorList>
    </citation>
    <scope>NUCLEOTIDE SEQUENCE</scope>
    <source>
        <strain evidence="5">TUT19-bin139</strain>
        <strain evidence="4">YP2-bin.285</strain>
    </source>
</reference>
<evidence type="ECO:0000313" key="6">
    <source>
        <dbReference type="Proteomes" id="UP000750197"/>
    </source>
</evidence>
<dbReference type="GO" id="GO:0004372">
    <property type="term" value="F:glycine hydroxymethyltransferase activity"/>
    <property type="evidence" value="ECO:0007669"/>
    <property type="project" value="TreeGrafter"/>
</dbReference>
<gene>
    <name evidence="4" type="ORF">J9259_03065</name>
    <name evidence="5" type="ORF">KIY12_07870</name>
</gene>
<evidence type="ECO:0000313" key="5">
    <source>
        <dbReference type="EMBL" id="MBX8644620.1"/>
    </source>
</evidence>
<dbReference type="EMBL" id="JAGVSJ010000005">
    <property type="protein sequence ID" value="MBX8631487.1"/>
    <property type="molecule type" value="Genomic_DNA"/>
</dbReference>
<keyword evidence="2" id="KW-0663">Pyridoxal phosphate</keyword>
<dbReference type="AlphaFoldDB" id="A0A8J8CDR1"/>
<protein>
    <submittedName>
        <fullName evidence="5">Serine hydroxymethyltransferase</fullName>
    </submittedName>
</protein>
<dbReference type="GO" id="GO:0030170">
    <property type="term" value="F:pyridoxal phosphate binding"/>
    <property type="evidence" value="ECO:0007669"/>
    <property type="project" value="TreeGrafter"/>
</dbReference>
<dbReference type="GO" id="GO:0005737">
    <property type="term" value="C:cytoplasm"/>
    <property type="evidence" value="ECO:0007669"/>
    <property type="project" value="TreeGrafter"/>
</dbReference>